<dbReference type="InterPro" id="IPR055189">
    <property type="entry name" value="RM44_endonuclase"/>
</dbReference>
<evidence type="ECO:0000313" key="10">
    <source>
        <dbReference type="Proteomes" id="UP000494040"/>
    </source>
</evidence>
<evidence type="ECO:0000256" key="7">
    <source>
        <dbReference type="ARBA" id="ARBA00035187"/>
    </source>
</evidence>
<dbReference type="OMA" id="RHIKRWV"/>
<dbReference type="Pfam" id="PF22935">
    <property type="entry name" value="RM44_endonuclase"/>
    <property type="match status" value="1"/>
</dbReference>
<evidence type="ECO:0000256" key="5">
    <source>
        <dbReference type="ARBA" id="ARBA00023274"/>
    </source>
</evidence>
<dbReference type="GeneID" id="106669460"/>
<sequence length="323" mass="36552">MSLRLKYLIKPATCLLRNNLQGQREFHRWVAPTLRVLKKKKDSLGPEPPVNRSTFIEWNYNAEIYAFGKRLGEDFDQSALKQALLDESYIKKLAKEQKSVGLEAETNIKSNMDMAEEGETLIQDYINKYLTTTLPYLPNKYIETIQEFLLSTGTLAYVANHIGINDLVLCEDFPPKEETLAVCLKSVIQALALSSGLDRSSLFIRDFIVTQIATKDLSPMCTPDNPLEELSQSLMERGMPPFEPRLISAIGKNSILANYEVGMYCDRQMIGRGCGESIEIAQDMAACDSLWRMWGVTPNKKPFPFDVRLSTNNNFRSKQLSAS</sequence>
<evidence type="ECO:0000256" key="6">
    <source>
        <dbReference type="ARBA" id="ARBA00024034"/>
    </source>
</evidence>
<accession>A0A8I6S273</accession>
<dbReference type="GO" id="GO:0003725">
    <property type="term" value="F:double-stranded RNA binding"/>
    <property type="evidence" value="ECO:0007669"/>
    <property type="project" value="InterPro"/>
</dbReference>
<dbReference type="GO" id="GO:0006396">
    <property type="term" value="P:RNA processing"/>
    <property type="evidence" value="ECO:0007669"/>
    <property type="project" value="InterPro"/>
</dbReference>
<dbReference type="EnsemblMetazoa" id="XM_014398957.2">
    <property type="protein sequence ID" value="XP_014254443.1"/>
    <property type="gene ID" value="LOC106669460"/>
</dbReference>
<dbReference type="KEGG" id="clec:106669460"/>
<name>A0A8I6S273_CIMLE</name>
<dbReference type="GO" id="GO:0004525">
    <property type="term" value="F:ribonuclease III activity"/>
    <property type="evidence" value="ECO:0007669"/>
    <property type="project" value="InterPro"/>
</dbReference>
<dbReference type="FunFam" id="3.30.160.20:FF:000037">
    <property type="entry name" value="39S ribosomal protein L44, mitochondrial"/>
    <property type="match status" value="1"/>
</dbReference>
<dbReference type="CTD" id="65080"/>
<dbReference type="RefSeq" id="XP_014254443.1">
    <property type="nucleotide sequence ID" value="XM_014398957.2"/>
</dbReference>
<keyword evidence="5" id="KW-0687">Ribonucleoprotein</keyword>
<dbReference type="CDD" id="cd19874">
    <property type="entry name" value="DSRM_MRPL44"/>
    <property type="match status" value="1"/>
</dbReference>
<feature type="domain" description="RNase III" evidence="8">
    <location>
        <begin position="64"/>
        <end position="196"/>
    </location>
</feature>
<keyword evidence="4" id="KW-0496">Mitochondrion</keyword>
<dbReference type="Proteomes" id="UP000494040">
    <property type="component" value="Unassembled WGS sequence"/>
</dbReference>
<dbReference type="InterPro" id="IPR044444">
    <property type="entry name" value="Ribosomal_mL44_DSRM_metazoa"/>
</dbReference>
<evidence type="ECO:0000256" key="2">
    <source>
        <dbReference type="ARBA" id="ARBA00022946"/>
    </source>
</evidence>
<reference evidence="9" key="1">
    <citation type="submission" date="2022-01" db="UniProtKB">
        <authorList>
            <consortium name="EnsemblMetazoa"/>
        </authorList>
    </citation>
    <scope>IDENTIFICATION</scope>
</reference>
<keyword evidence="3" id="KW-0689">Ribosomal protein</keyword>
<comment type="subcellular location">
    <subcellularLocation>
        <location evidence="1">Mitochondrion</location>
    </subcellularLocation>
</comment>
<protein>
    <recommendedName>
        <fullName evidence="7">Large ribosomal subunit protein mL44</fullName>
    </recommendedName>
</protein>
<keyword evidence="2" id="KW-0809">Transit peptide</keyword>
<dbReference type="PROSITE" id="PS50142">
    <property type="entry name" value="RNASE_3_2"/>
    <property type="match status" value="1"/>
</dbReference>
<dbReference type="GO" id="GO:1990904">
    <property type="term" value="C:ribonucleoprotein complex"/>
    <property type="evidence" value="ECO:0007669"/>
    <property type="project" value="UniProtKB-KW"/>
</dbReference>
<dbReference type="GO" id="GO:0005739">
    <property type="term" value="C:mitochondrion"/>
    <property type="evidence" value="ECO:0007669"/>
    <property type="project" value="UniProtKB-SubCell"/>
</dbReference>
<dbReference type="InterPro" id="IPR000999">
    <property type="entry name" value="RNase_III_dom"/>
</dbReference>
<evidence type="ECO:0000313" key="9">
    <source>
        <dbReference type="EnsemblMetazoa" id="XP_014254443.1"/>
    </source>
</evidence>
<dbReference type="SUPFAM" id="SSF69065">
    <property type="entry name" value="RNase III domain-like"/>
    <property type="match status" value="1"/>
</dbReference>
<proteinExistence type="inferred from homology"/>
<dbReference type="Gene3D" id="3.30.160.20">
    <property type="match status" value="1"/>
</dbReference>
<evidence type="ECO:0000259" key="8">
    <source>
        <dbReference type="PROSITE" id="PS50142"/>
    </source>
</evidence>
<dbReference type="OrthoDB" id="444135at2759"/>
<organism evidence="9 10">
    <name type="scientific">Cimex lectularius</name>
    <name type="common">Bed bug</name>
    <name type="synonym">Acanthia lectularia</name>
    <dbReference type="NCBI Taxonomy" id="79782"/>
    <lineage>
        <taxon>Eukaryota</taxon>
        <taxon>Metazoa</taxon>
        <taxon>Ecdysozoa</taxon>
        <taxon>Arthropoda</taxon>
        <taxon>Hexapoda</taxon>
        <taxon>Insecta</taxon>
        <taxon>Pterygota</taxon>
        <taxon>Neoptera</taxon>
        <taxon>Paraneoptera</taxon>
        <taxon>Hemiptera</taxon>
        <taxon>Heteroptera</taxon>
        <taxon>Panheteroptera</taxon>
        <taxon>Cimicomorpha</taxon>
        <taxon>Cimicidae</taxon>
        <taxon>Cimex</taxon>
    </lineage>
</organism>
<dbReference type="Pfam" id="PF22892">
    <property type="entry name" value="DSRM_MRPL44"/>
    <property type="match status" value="1"/>
</dbReference>
<dbReference type="AlphaFoldDB" id="A0A8I6S273"/>
<dbReference type="Gene3D" id="1.10.1520.10">
    <property type="entry name" value="Ribonuclease III domain"/>
    <property type="match status" value="1"/>
</dbReference>
<evidence type="ECO:0000256" key="4">
    <source>
        <dbReference type="ARBA" id="ARBA00023128"/>
    </source>
</evidence>
<dbReference type="GO" id="GO:0005840">
    <property type="term" value="C:ribosome"/>
    <property type="evidence" value="ECO:0007669"/>
    <property type="project" value="UniProtKB-KW"/>
</dbReference>
<evidence type="ECO:0000256" key="3">
    <source>
        <dbReference type="ARBA" id="ARBA00022980"/>
    </source>
</evidence>
<keyword evidence="10" id="KW-1185">Reference proteome</keyword>
<comment type="similarity">
    <text evidence="6">Belongs to the ribonuclease III family. Mitochondrion-specific ribosomal protein mL44 subfamily.</text>
</comment>
<evidence type="ECO:0000256" key="1">
    <source>
        <dbReference type="ARBA" id="ARBA00004173"/>
    </source>
</evidence>
<dbReference type="InterPro" id="IPR036389">
    <property type="entry name" value="RNase_III_sf"/>
</dbReference>